<dbReference type="Proteomes" id="UP001583193">
    <property type="component" value="Unassembled WGS sequence"/>
</dbReference>
<evidence type="ECO:0000256" key="7">
    <source>
        <dbReference type="SAM" id="MobiDB-lite"/>
    </source>
</evidence>
<evidence type="ECO:0000256" key="4">
    <source>
        <dbReference type="ARBA" id="ARBA00023125"/>
    </source>
</evidence>
<accession>A0ABR3X5G8</accession>
<reference evidence="8 9" key="1">
    <citation type="journal article" date="2024" name="IMA Fungus">
        <title>IMA Genome - F19 : A genome assembly and annotation guide to empower mycologists, including annotated draft genome sequences of Ceratocystis pirilliformis, Diaporthe australafricana, Fusarium ophioides, Paecilomyces lecythidis, and Sporothrix stenoceras.</title>
        <authorList>
            <person name="Aylward J."/>
            <person name="Wilson A.M."/>
            <person name="Visagie C.M."/>
            <person name="Spraker J."/>
            <person name="Barnes I."/>
            <person name="Buitendag C."/>
            <person name="Ceriani C."/>
            <person name="Del Mar Angel L."/>
            <person name="du Plessis D."/>
            <person name="Fuchs T."/>
            <person name="Gasser K."/>
            <person name="Kramer D."/>
            <person name="Li W."/>
            <person name="Munsamy K."/>
            <person name="Piso A."/>
            <person name="Price J.L."/>
            <person name="Sonnekus B."/>
            <person name="Thomas C."/>
            <person name="van der Nest A."/>
            <person name="van Dijk A."/>
            <person name="van Heerden A."/>
            <person name="van Vuuren N."/>
            <person name="Yilmaz N."/>
            <person name="Duong T.A."/>
            <person name="van der Merwe N.A."/>
            <person name="Wingfield M.J."/>
            <person name="Wingfield B.D."/>
        </authorList>
    </citation>
    <scope>NUCLEOTIDE SEQUENCE [LARGE SCALE GENOMIC DNA]</scope>
    <source>
        <strain evidence="8 9">CMW 18167</strain>
    </source>
</reference>
<dbReference type="PANTHER" id="PTHR36206">
    <property type="entry name" value="ASPERCRYPTIN BIOSYNTHESIS CLUSTER-SPECIFIC TRANSCRIPTION REGULATOR ATNN-RELATED"/>
    <property type="match status" value="1"/>
</dbReference>
<evidence type="ECO:0000256" key="5">
    <source>
        <dbReference type="ARBA" id="ARBA00023163"/>
    </source>
</evidence>
<keyword evidence="9" id="KW-1185">Reference proteome</keyword>
<keyword evidence="4" id="KW-0238">DNA-binding</keyword>
<evidence type="ECO:0000313" key="8">
    <source>
        <dbReference type="EMBL" id="KAL1870971.1"/>
    </source>
</evidence>
<keyword evidence="2" id="KW-0862">Zinc</keyword>
<organism evidence="8 9">
    <name type="scientific">Paecilomyces lecythidis</name>
    <dbReference type="NCBI Taxonomy" id="3004212"/>
    <lineage>
        <taxon>Eukaryota</taxon>
        <taxon>Fungi</taxon>
        <taxon>Dikarya</taxon>
        <taxon>Ascomycota</taxon>
        <taxon>Pezizomycotina</taxon>
        <taxon>Eurotiomycetes</taxon>
        <taxon>Eurotiomycetidae</taxon>
        <taxon>Eurotiales</taxon>
        <taxon>Thermoascaceae</taxon>
        <taxon>Paecilomyces</taxon>
    </lineage>
</organism>
<sequence>MLPGTTVPHLLNPLCISASTEEKQFLDWFKTYTVTKLPGSFLSEFWSRLLLQTSLSEPAVLHASLALSAVHKVDTAHLRLKDRPVVEQFALRHYLKALNLLKTHFSKRDKQSYHVILIACVVFVALECLRGHIGSARAHINNGLNIIKELNQVPTTKDQSLITVRIPTLADEWIVEMISRLDLQTRLFGQHTGQFFCGKEERGSIPQKFRNFKDAWSNLDYLTIQVLRLSDISRTNKESRPALNPQSLPEQREKILRALKRWNNTWNTSEQALRERIPAIVRQKAVTILRIHHTMTMIMAELCLCTGDEMAFDTQDHRFLELLDLISSISTGLPREEGPLMPEKGPQGSTTRRGSIVDLGTISPLYFIITKCRLRHVRHQAIGLLETYCHRESIWDPVTAALVGRKVIELEERDFYDSFGTPGTETLSSSQNLEACDLIQPRLPESHRIADIEMVLSGNPTQKLFLFGRKHGSQHRSCLADFDLPSPPL</sequence>
<proteinExistence type="predicted"/>
<evidence type="ECO:0000256" key="3">
    <source>
        <dbReference type="ARBA" id="ARBA00023015"/>
    </source>
</evidence>
<evidence type="ECO:0008006" key="10">
    <source>
        <dbReference type="Google" id="ProtNLM"/>
    </source>
</evidence>
<name>A0ABR3X5G8_9EURO</name>
<evidence type="ECO:0000256" key="1">
    <source>
        <dbReference type="ARBA" id="ARBA00022723"/>
    </source>
</evidence>
<evidence type="ECO:0000256" key="6">
    <source>
        <dbReference type="ARBA" id="ARBA00023242"/>
    </source>
</evidence>
<feature type="region of interest" description="Disordered" evidence="7">
    <location>
        <begin position="333"/>
        <end position="353"/>
    </location>
</feature>
<dbReference type="InterPro" id="IPR052360">
    <property type="entry name" value="Transcr_Regulatory_Proteins"/>
</dbReference>
<dbReference type="Pfam" id="PF11951">
    <property type="entry name" value="Fungal_trans_2"/>
    <property type="match status" value="1"/>
</dbReference>
<dbReference type="EMBL" id="JAVDPF010000029">
    <property type="protein sequence ID" value="KAL1870971.1"/>
    <property type="molecule type" value="Genomic_DNA"/>
</dbReference>
<gene>
    <name evidence="8" type="ORF">Plec18167_007278</name>
</gene>
<comment type="caution">
    <text evidence="8">The sequence shown here is derived from an EMBL/GenBank/DDBJ whole genome shotgun (WGS) entry which is preliminary data.</text>
</comment>
<keyword evidence="6" id="KW-0539">Nucleus</keyword>
<evidence type="ECO:0000256" key="2">
    <source>
        <dbReference type="ARBA" id="ARBA00022833"/>
    </source>
</evidence>
<evidence type="ECO:0000313" key="9">
    <source>
        <dbReference type="Proteomes" id="UP001583193"/>
    </source>
</evidence>
<dbReference type="InterPro" id="IPR021858">
    <property type="entry name" value="Fun_TF"/>
</dbReference>
<protein>
    <recommendedName>
        <fullName evidence="10">C6 zinc finger domain protein</fullName>
    </recommendedName>
</protein>
<keyword evidence="5" id="KW-0804">Transcription</keyword>
<keyword evidence="1" id="KW-0479">Metal-binding</keyword>
<keyword evidence="3" id="KW-0805">Transcription regulation</keyword>
<dbReference type="PANTHER" id="PTHR36206:SF16">
    <property type="entry name" value="TRANSCRIPTION FACTOR DOMAIN-CONTAINING PROTEIN-RELATED"/>
    <property type="match status" value="1"/>
</dbReference>